<evidence type="ECO:0000313" key="3">
    <source>
        <dbReference type="Proteomes" id="UP000572377"/>
    </source>
</evidence>
<evidence type="ECO:0000259" key="1">
    <source>
        <dbReference type="Pfam" id="PF00462"/>
    </source>
</evidence>
<dbReference type="PROSITE" id="PS51354">
    <property type="entry name" value="GLUTAREDOXIN_2"/>
    <property type="match status" value="1"/>
</dbReference>
<dbReference type="InterPro" id="IPR036249">
    <property type="entry name" value="Thioredoxin-like_sf"/>
</dbReference>
<dbReference type="AlphaFoldDB" id="A0A849L6Q4"/>
<comment type="caution">
    <text evidence="2">The sequence shown here is derived from an EMBL/GenBank/DDBJ whole genome shotgun (WGS) entry which is preliminary data.</text>
</comment>
<dbReference type="EMBL" id="JABFBC010000003">
    <property type="protein sequence ID" value="NNU81757.1"/>
    <property type="molecule type" value="Genomic_DNA"/>
</dbReference>
<dbReference type="CDD" id="cd02976">
    <property type="entry name" value="NrdH"/>
    <property type="match status" value="1"/>
</dbReference>
<keyword evidence="3" id="KW-1185">Reference proteome</keyword>
<dbReference type="Gene3D" id="3.40.30.10">
    <property type="entry name" value="Glutaredoxin"/>
    <property type="match status" value="1"/>
</dbReference>
<name>A0A849L6Q4_9RHOB</name>
<dbReference type="InterPro" id="IPR002109">
    <property type="entry name" value="Glutaredoxin"/>
</dbReference>
<dbReference type="Pfam" id="PF00462">
    <property type="entry name" value="Glutaredoxin"/>
    <property type="match status" value="1"/>
</dbReference>
<reference evidence="2 3" key="1">
    <citation type="submission" date="2020-05" db="EMBL/GenBank/DDBJ databases">
        <title>Gimesia benthica sp. nov., a novel planctomycete isolated from a deep-sea water sample of the Northwest Indian Ocean.</title>
        <authorList>
            <person name="Wang J."/>
            <person name="Ruan C."/>
            <person name="Song L."/>
            <person name="Zhu Y."/>
            <person name="Li A."/>
            <person name="Zheng X."/>
            <person name="Wang L."/>
            <person name="Lu Z."/>
            <person name="Huang Y."/>
            <person name="Du W."/>
            <person name="Zhou Y."/>
            <person name="Huang L."/>
            <person name="Dai X."/>
        </authorList>
    </citation>
    <scope>NUCLEOTIDE SEQUENCE [LARGE SCALE GENOMIC DNA]</scope>
    <source>
        <strain evidence="2 3">YYQ-30</strain>
    </source>
</reference>
<feature type="domain" description="Glutaredoxin" evidence="1">
    <location>
        <begin position="3"/>
        <end position="57"/>
    </location>
</feature>
<protein>
    <submittedName>
        <fullName evidence="2">Glutaredoxin</fullName>
    </submittedName>
</protein>
<dbReference type="Proteomes" id="UP000572377">
    <property type="component" value="Unassembled WGS sequence"/>
</dbReference>
<gene>
    <name evidence="2" type="ORF">HMH01_15050</name>
</gene>
<accession>A0A849L6Q4</accession>
<sequence>MTVTVYSTPTCPDCRTLKAWLARLGIAYAERDLTDQAVMDEAKRRFGVRVAPITEIGDWFTYGTFEDQKPRIEARLKELGTWPN</sequence>
<proteinExistence type="predicted"/>
<evidence type="ECO:0000313" key="2">
    <source>
        <dbReference type="EMBL" id="NNU81757.1"/>
    </source>
</evidence>
<dbReference type="RefSeq" id="WP_171326624.1">
    <property type="nucleotide sequence ID" value="NZ_JABFBC010000003.1"/>
</dbReference>
<dbReference type="SUPFAM" id="SSF52833">
    <property type="entry name" value="Thioredoxin-like"/>
    <property type="match status" value="1"/>
</dbReference>
<organism evidence="2 3">
    <name type="scientific">Halovulum dunhuangense</name>
    <dbReference type="NCBI Taxonomy" id="1505036"/>
    <lineage>
        <taxon>Bacteria</taxon>
        <taxon>Pseudomonadati</taxon>
        <taxon>Pseudomonadota</taxon>
        <taxon>Alphaproteobacteria</taxon>
        <taxon>Rhodobacterales</taxon>
        <taxon>Paracoccaceae</taxon>
        <taxon>Halovulum</taxon>
    </lineage>
</organism>